<keyword evidence="2" id="KW-1133">Transmembrane helix</keyword>
<dbReference type="Proteomes" id="UP000298493">
    <property type="component" value="Unassembled WGS sequence"/>
</dbReference>
<evidence type="ECO:0000313" key="3">
    <source>
        <dbReference type="EMBL" id="TID24460.1"/>
    </source>
</evidence>
<accession>A0A4Z1PLU8</accession>
<comment type="caution">
    <text evidence="3">The sequence shown here is derived from an EMBL/GenBank/DDBJ whole genome shotgun (WGS) entry which is preliminary data.</text>
</comment>
<feature type="transmembrane region" description="Helical" evidence="2">
    <location>
        <begin position="207"/>
        <end position="228"/>
    </location>
</feature>
<dbReference type="AlphaFoldDB" id="A0A4Z1PLU8"/>
<feature type="region of interest" description="Disordered" evidence="1">
    <location>
        <begin position="103"/>
        <end position="148"/>
    </location>
</feature>
<reference evidence="3 4" key="1">
    <citation type="submission" date="2019-04" db="EMBL/GenBank/DDBJ databases">
        <title>High contiguity whole genome sequence and gene annotation resource for two Venturia nashicola isolates.</title>
        <authorList>
            <person name="Prokchorchik M."/>
            <person name="Won K."/>
            <person name="Lee Y."/>
            <person name="Choi E.D."/>
            <person name="Segonzac C."/>
            <person name="Sohn K.H."/>
        </authorList>
    </citation>
    <scope>NUCLEOTIDE SEQUENCE [LARGE SCALE GENOMIC DNA]</scope>
    <source>
        <strain evidence="3 4">PRI2</strain>
    </source>
</reference>
<organism evidence="3 4">
    <name type="scientific">Venturia nashicola</name>
    <dbReference type="NCBI Taxonomy" id="86259"/>
    <lineage>
        <taxon>Eukaryota</taxon>
        <taxon>Fungi</taxon>
        <taxon>Dikarya</taxon>
        <taxon>Ascomycota</taxon>
        <taxon>Pezizomycotina</taxon>
        <taxon>Dothideomycetes</taxon>
        <taxon>Pleosporomycetidae</taxon>
        <taxon>Venturiales</taxon>
        <taxon>Venturiaceae</taxon>
        <taxon>Venturia</taxon>
    </lineage>
</organism>
<dbReference type="STRING" id="86259.A0A4Z1PLU8"/>
<evidence type="ECO:0000256" key="1">
    <source>
        <dbReference type="SAM" id="MobiDB-lite"/>
    </source>
</evidence>
<feature type="compositionally biased region" description="Polar residues" evidence="1">
    <location>
        <begin position="103"/>
        <end position="113"/>
    </location>
</feature>
<feature type="compositionally biased region" description="Polar residues" evidence="1">
    <location>
        <begin position="133"/>
        <end position="147"/>
    </location>
</feature>
<dbReference type="EMBL" id="SNSC02000005">
    <property type="protein sequence ID" value="TID24460.1"/>
    <property type="molecule type" value="Genomic_DNA"/>
</dbReference>
<protein>
    <submittedName>
        <fullName evidence="3">Gb</fullName>
    </submittedName>
</protein>
<feature type="compositionally biased region" description="Polar residues" evidence="1">
    <location>
        <begin position="32"/>
        <end position="66"/>
    </location>
</feature>
<feature type="region of interest" description="Disordered" evidence="1">
    <location>
        <begin position="1"/>
        <end position="86"/>
    </location>
</feature>
<keyword evidence="2" id="KW-0812">Transmembrane</keyword>
<gene>
    <name evidence="3" type="ORF">E6O75_ATG02825</name>
</gene>
<evidence type="ECO:0000313" key="4">
    <source>
        <dbReference type="Proteomes" id="UP000298493"/>
    </source>
</evidence>
<keyword evidence="4" id="KW-1185">Reference proteome</keyword>
<evidence type="ECO:0000256" key="2">
    <source>
        <dbReference type="SAM" id="Phobius"/>
    </source>
</evidence>
<feature type="compositionally biased region" description="Low complexity" evidence="1">
    <location>
        <begin position="75"/>
        <end position="84"/>
    </location>
</feature>
<name>A0A4Z1PLU8_9PEZI</name>
<sequence>MPSTPLIQPPPMAYSPPMANRGPHGQGLAQAYYSQSNYHKGQSPFSSTHSFAPTSPHPTNGSSSLESPVLGKTVSESSDSIVSSPARSSYGALATQALRHSTISHQESNSHLSVGNAPFKDPEKKQMRDSRHTPSSRPRSYGYTTSAGGPRDDLSGALIESKAAKILLYLSTLNPFVSLVILLYTIFALITLLLLQPLRLCTQSTTFRLQIIGFLAPTLRIQLAFIYSPDIAETFSAPLLVMINLFSPLISLGVATAAWVAAAFWFFNAILGDPDGSDKPRGYNDGRASVIQVRKWWERWLTRALR</sequence>
<feature type="compositionally biased region" description="Basic and acidic residues" evidence="1">
    <location>
        <begin position="120"/>
        <end position="132"/>
    </location>
</feature>
<feature type="transmembrane region" description="Helical" evidence="2">
    <location>
        <begin position="176"/>
        <end position="195"/>
    </location>
</feature>
<feature type="transmembrane region" description="Helical" evidence="2">
    <location>
        <begin position="248"/>
        <end position="271"/>
    </location>
</feature>
<keyword evidence="2" id="KW-0472">Membrane</keyword>
<proteinExistence type="predicted"/>